<feature type="region of interest" description="Disordered" evidence="11">
    <location>
        <begin position="272"/>
        <end position="313"/>
    </location>
</feature>
<protein>
    <recommendedName>
        <fullName evidence="2">cellulase</fullName>
        <ecNumber evidence="2">3.2.1.4</ecNumber>
    </recommendedName>
</protein>
<dbReference type="EMBL" id="CP029833">
    <property type="protein sequence ID" value="AWU97304.1"/>
    <property type="molecule type" value="Genomic_DNA"/>
</dbReference>
<dbReference type="Gene3D" id="3.20.20.80">
    <property type="entry name" value="Glycosidases"/>
    <property type="match status" value="1"/>
</dbReference>
<keyword evidence="5" id="KW-0378">Hydrolase</keyword>
<dbReference type="OrthoDB" id="1153097at2"/>
<dbReference type="GO" id="GO:0007154">
    <property type="term" value="P:cell communication"/>
    <property type="evidence" value="ECO:0007669"/>
    <property type="project" value="InterPro"/>
</dbReference>
<keyword evidence="8" id="KW-0119">Carbohydrate metabolism</keyword>
<geneLocation type="plasmid" evidence="13 14">
    <name>unnamed3</name>
</geneLocation>
<evidence type="ECO:0000256" key="8">
    <source>
        <dbReference type="ARBA" id="ARBA00023277"/>
    </source>
</evidence>
<accession>A0A2U9SCZ3</accession>
<dbReference type="PANTHER" id="PTHR35923">
    <property type="entry name" value="MAJOR EXTRACELLULAR ENDOGLUCANASE"/>
    <property type="match status" value="1"/>
</dbReference>
<evidence type="ECO:0000256" key="1">
    <source>
        <dbReference type="ARBA" id="ARBA00000966"/>
    </source>
</evidence>
<evidence type="ECO:0000313" key="13">
    <source>
        <dbReference type="EMBL" id="AWU97304.1"/>
    </source>
</evidence>
<keyword evidence="10" id="KW-0624">Polysaccharide degradation</keyword>
<keyword evidence="3" id="KW-0732">Signal</keyword>
<dbReference type="InterPro" id="IPR031768">
    <property type="entry name" value="CBM60_xylan-bd"/>
</dbReference>
<feature type="domain" description="Calx-beta" evidence="12">
    <location>
        <begin position="673"/>
        <end position="776"/>
    </location>
</feature>
<dbReference type="RefSeq" id="WP_111070029.1">
    <property type="nucleotide sequence ID" value="NZ_CP029833.1"/>
</dbReference>
<dbReference type="AlphaFoldDB" id="A0A2U9SCZ3"/>
<dbReference type="PANTHER" id="PTHR35923:SF2">
    <property type="entry name" value="ENDOGLUCANASE"/>
    <property type="match status" value="1"/>
</dbReference>
<keyword evidence="4" id="KW-0677">Repeat</keyword>
<evidence type="ECO:0000256" key="7">
    <source>
        <dbReference type="ARBA" id="ARBA00023001"/>
    </source>
</evidence>
<evidence type="ECO:0000256" key="5">
    <source>
        <dbReference type="ARBA" id="ARBA00022801"/>
    </source>
</evidence>
<keyword evidence="13" id="KW-0614">Plasmid</keyword>
<organism evidence="13 14">
    <name type="scientific">Azospirillum ramasamyi</name>
    <dbReference type="NCBI Taxonomy" id="682998"/>
    <lineage>
        <taxon>Bacteria</taxon>
        <taxon>Pseudomonadati</taxon>
        <taxon>Pseudomonadota</taxon>
        <taxon>Alphaproteobacteria</taxon>
        <taxon>Rhodospirillales</taxon>
        <taxon>Azospirillaceae</taxon>
        <taxon>Azospirillum</taxon>
    </lineage>
</organism>
<comment type="catalytic activity">
    <reaction evidence="1">
        <text>Endohydrolysis of (1-&gt;4)-beta-D-glucosidic linkages in cellulose, lichenin and cereal beta-D-glucans.</text>
        <dbReference type="EC" id="3.2.1.4"/>
    </reaction>
</comment>
<dbReference type="Pfam" id="PF16841">
    <property type="entry name" value="CBM60"/>
    <property type="match status" value="2"/>
</dbReference>
<dbReference type="GO" id="GO:0016020">
    <property type="term" value="C:membrane"/>
    <property type="evidence" value="ECO:0007669"/>
    <property type="project" value="InterPro"/>
</dbReference>
<dbReference type="Gene3D" id="2.60.40.2030">
    <property type="match status" value="1"/>
</dbReference>
<dbReference type="Proteomes" id="UP000249605">
    <property type="component" value="Plasmid unnamed3"/>
</dbReference>
<keyword evidence="7" id="KW-0136">Cellulose degradation</keyword>
<proteinExistence type="predicted"/>
<dbReference type="InterPro" id="IPR038081">
    <property type="entry name" value="CalX-like_sf"/>
</dbReference>
<dbReference type="PROSITE" id="PS00659">
    <property type="entry name" value="GLYCOSYL_HYDROL_F5"/>
    <property type="match status" value="1"/>
</dbReference>
<dbReference type="SUPFAM" id="SSF141072">
    <property type="entry name" value="CalX-like"/>
    <property type="match status" value="1"/>
</dbReference>
<dbReference type="InterPro" id="IPR003644">
    <property type="entry name" value="Calx_beta"/>
</dbReference>
<dbReference type="EC" id="3.2.1.4" evidence="2"/>
<evidence type="ECO:0000256" key="9">
    <source>
        <dbReference type="ARBA" id="ARBA00023295"/>
    </source>
</evidence>
<evidence type="ECO:0000256" key="3">
    <source>
        <dbReference type="ARBA" id="ARBA00022729"/>
    </source>
</evidence>
<dbReference type="Gene3D" id="2.60.60.40">
    <property type="match status" value="2"/>
</dbReference>
<evidence type="ECO:0000259" key="12">
    <source>
        <dbReference type="SMART" id="SM00237"/>
    </source>
</evidence>
<evidence type="ECO:0000313" key="14">
    <source>
        <dbReference type="Proteomes" id="UP000249605"/>
    </source>
</evidence>
<name>A0A2U9SCZ3_9PROT</name>
<dbReference type="SMART" id="SM00237">
    <property type="entry name" value="Calx_beta"/>
    <property type="match status" value="1"/>
</dbReference>
<evidence type="ECO:0000256" key="10">
    <source>
        <dbReference type="ARBA" id="ARBA00023326"/>
    </source>
</evidence>
<dbReference type="InterPro" id="IPR001547">
    <property type="entry name" value="Glyco_hydro_5"/>
</dbReference>
<dbReference type="KEGG" id="azm:DM194_23795"/>
<evidence type="ECO:0000256" key="11">
    <source>
        <dbReference type="SAM" id="MobiDB-lite"/>
    </source>
</evidence>
<feature type="compositionally biased region" description="Gly residues" evidence="11">
    <location>
        <begin position="272"/>
        <end position="309"/>
    </location>
</feature>
<dbReference type="SUPFAM" id="SSF51445">
    <property type="entry name" value="(Trans)glycosidases"/>
    <property type="match status" value="1"/>
</dbReference>
<keyword evidence="9" id="KW-0326">Glycosidase</keyword>
<reference evidence="13 14" key="1">
    <citation type="submission" date="2018-06" db="EMBL/GenBank/DDBJ databases">
        <title>Complete genome sequencing of Azospirillum sp. M2T2B2.</title>
        <authorList>
            <person name="Heo J."/>
            <person name="Kim S.-J."/>
            <person name="Kwon S.-W."/>
            <person name="Anandham R."/>
        </authorList>
    </citation>
    <scope>NUCLEOTIDE SEQUENCE [LARGE SCALE GENOMIC DNA]</scope>
    <source>
        <strain evidence="13 14">M2T2B2</strain>
        <plasmid evidence="13 14">unnamed3</plasmid>
    </source>
</reference>
<dbReference type="GO" id="GO:0008810">
    <property type="term" value="F:cellulase activity"/>
    <property type="evidence" value="ECO:0007669"/>
    <property type="project" value="UniProtKB-EC"/>
</dbReference>
<keyword evidence="6" id="KW-0106">Calcium</keyword>
<evidence type="ECO:0000256" key="6">
    <source>
        <dbReference type="ARBA" id="ARBA00022837"/>
    </source>
</evidence>
<dbReference type="InterPro" id="IPR017853">
    <property type="entry name" value="GH"/>
</dbReference>
<gene>
    <name evidence="13" type="ORF">DM194_23795</name>
</gene>
<evidence type="ECO:0000256" key="4">
    <source>
        <dbReference type="ARBA" id="ARBA00022737"/>
    </source>
</evidence>
<sequence length="794" mass="82879">MSTTTSPSKIVVNAYGQSADGVAPNFKLLVDGQEVGTASAATTSSKAYSFTADLAANTAHSIQVVYDNDTATAASRDLYVQSIEVNGHTLKPTDAVYERHDDAAPVPTQAGQEAMWWDGALTFSTPASYYAAAPAAAPAAGTAQNTIVVNASGSTAGGEGARFTVLVDGKEIGKAIADSTDPKEFKFTADLAQGAAHSVQVKYENDTVIDGADRNLYVHSISVDGKTVAATDDAVSVQREADGADLGATSNLYWNATLTAKLDAGNFDGSTGDAGGDTGGTDGGNSGGGNSGGGSSGGTTGGSTGGSTGNGSTLSVKVSDVTVADPGMVESQSSGTINGFLSTKGNQIVDESGNNVRLTGVNWFGGEGYNYVPAGLWADSYQGHIDSMKGLGFNVIRLTWADDMFESEAVTNGIDYSKNPDLVGLTRLQVYDKVIDYAGKVGMKVILDHHRNDGGAGTNEHGLWYTDKNPESKVIENWQMLAKHYAGNDTVIGADLHNEPSVSATWGGDPATDWASAAERIGNAIQSVNKDWLMIVEGTEWSSTLAGVKDRPIEFDVPNKLVYSPHAYGQSVFNFSWLQDANFPNNLPAQYDGMWGYIYKNNIAPVLIGEFGGHLTSSAEQTWANAFVDYLNGDWDLDGKSDLPAGQQGMSWTYWAWTPESHDVGGLLKDDYKTIDMNKINIIKSGLASGTGTGSSGTVAGTDEAVFTVQLANAVTTATTIDYATEDGTAKAGSDYAATSGSLTFQPGETTKTVTVQIHGDNAGNEGTENFLLNLTHGDTSIGSAMGYITDLAA</sequence>
<keyword evidence="14" id="KW-1185">Reference proteome</keyword>
<dbReference type="GO" id="GO:0030245">
    <property type="term" value="P:cellulose catabolic process"/>
    <property type="evidence" value="ECO:0007669"/>
    <property type="project" value="UniProtKB-KW"/>
</dbReference>
<dbReference type="Pfam" id="PF03160">
    <property type="entry name" value="Calx-beta"/>
    <property type="match status" value="1"/>
</dbReference>
<dbReference type="InterPro" id="IPR018087">
    <property type="entry name" value="Glyco_hydro_5_CS"/>
</dbReference>
<dbReference type="Pfam" id="PF00150">
    <property type="entry name" value="Cellulase"/>
    <property type="match status" value="1"/>
</dbReference>
<evidence type="ECO:0000256" key="2">
    <source>
        <dbReference type="ARBA" id="ARBA00012601"/>
    </source>
</evidence>